<evidence type="ECO:0000256" key="3">
    <source>
        <dbReference type="ARBA" id="ARBA00022691"/>
    </source>
</evidence>
<dbReference type="PROSITE" id="PS51682">
    <property type="entry name" value="SAM_OMT_I"/>
    <property type="match status" value="1"/>
</dbReference>
<dbReference type="Pfam" id="PF13578">
    <property type="entry name" value="Methyltransf_24"/>
    <property type="match status" value="1"/>
</dbReference>
<comment type="caution">
    <text evidence="4">The sequence shown here is derived from an EMBL/GenBank/DDBJ whole genome shotgun (WGS) entry which is preliminary data.</text>
</comment>
<keyword evidence="5" id="KW-1185">Reference proteome</keyword>
<evidence type="ECO:0000313" key="5">
    <source>
        <dbReference type="Proteomes" id="UP001138997"/>
    </source>
</evidence>
<reference evidence="4" key="1">
    <citation type="submission" date="2021-11" db="EMBL/GenBank/DDBJ databases">
        <title>Streptomyces corallinus and Kineosporia corallina sp. nov., two new coral-derived marine actinobacteria.</title>
        <authorList>
            <person name="Buangrab K."/>
            <person name="Sutthacheep M."/>
            <person name="Yeemin T."/>
            <person name="Harunari E."/>
            <person name="Igarashi Y."/>
            <person name="Sripreechasak P."/>
            <person name="Kanchanasin P."/>
            <person name="Tanasupawat S."/>
            <person name="Phongsopitanun W."/>
        </authorList>
    </citation>
    <scope>NUCLEOTIDE SEQUENCE</scope>
    <source>
        <strain evidence="4">JCM 31032</strain>
    </source>
</reference>
<name>A0A9X1SYK2_9ACTN</name>
<evidence type="ECO:0000256" key="1">
    <source>
        <dbReference type="ARBA" id="ARBA00022603"/>
    </source>
</evidence>
<dbReference type="GO" id="GO:0008171">
    <property type="term" value="F:O-methyltransferase activity"/>
    <property type="evidence" value="ECO:0007669"/>
    <property type="project" value="InterPro"/>
</dbReference>
<dbReference type="RefSeq" id="WP_231440276.1">
    <property type="nucleotide sequence ID" value="NZ_JAJOMB010000004.1"/>
</dbReference>
<protein>
    <submittedName>
        <fullName evidence="4">Class I SAM-dependent methyltransferase</fullName>
        <ecNumber evidence="4">2.1.1.-</ecNumber>
    </submittedName>
</protein>
<accession>A0A9X1SYK2</accession>
<keyword evidence="2 4" id="KW-0808">Transferase</keyword>
<keyword evidence="3" id="KW-0949">S-adenosyl-L-methionine</keyword>
<evidence type="ECO:0000256" key="2">
    <source>
        <dbReference type="ARBA" id="ARBA00022679"/>
    </source>
</evidence>
<dbReference type="EC" id="2.1.1.-" evidence="4"/>
<dbReference type="InterPro" id="IPR029063">
    <property type="entry name" value="SAM-dependent_MTases_sf"/>
</dbReference>
<dbReference type="GO" id="GO:0032259">
    <property type="term" value="P:methylation"/>
    <property type="evidence" value="ECO:0007669"/>
    <property type="project" value="UniProtKB-KW"/>
</dbReference>
<dbReference type="CDD" id="cd02440">
    <property type="entry name" value="AdoMet_MTases"/>
    <property type="match status" value="1"/>
</dbReference>
<dbReference type="EMBL" id="JAJOMB010000004">
    <property type="protein sequence ID" value="MCD5311098.1"/>
    <property type="molecule type" value="Genomic_DNA"/>
</dbReference>
<proteinExistence type="predicted"/>
<dbReference type="Gene3D" id="3.40.50.150">
    <property type="entry name" value="Vaccinia Virus protein VP39"/>
    <property type="match status" value="1"/>
</dbReference>
<dbReference type="SUPFAM" id="SSF53335">
    <property type="entry name" value="S-adenosyl-L-methionine-dependent methyltransferases"/>
    <property type="match status" value="1"/>
</dbReference>
<sequence length="215" mass="23057">MNTLTSPDVAAVLHHLQAAAEHSETHPTPWTLPNSFSASSAQDRADALQADYMPVSRSGCHLLYALARASRPEVIVEFGASYGLSTLHLAAAVADNGTGHVYTTEMSAVKIAALQESLRRSGLDDVVTILPGDALETLKTVDGPIGMILLDGWKDLCLPVLRMLEKDLKPGALVIADDTTFESMADYLAYVQEAENGYVSVPFPVEDGMEISCRV</sequence>
<keyword evidence="1 4" id="KW-0489">Methyltransferase</keyword>
<dbReference type="Proteomes" id="UP001138997">
    <property type="component" value="Unassembled WGS sequence"/>
</dbReference>
<dbReference type="AlphaFoldDB" id="A0A9X1SYK2"/>
<dbReference type="PANTHER" id="PTHR43167:SF1">
    <property type="entry name" value="PUTATIVE (AFU_ORTHOLOGUE AFUA_6G01830)-RELATED"/>
    <property type="match status" value="1"/>
</dbReference>
<gene>
    <name evidence="4" type="ORF">LR394_09335</name>
</gene>
<evidence type="ECO:0000313" key="4">
    <source>
        <dbReference type="EMBL" id="MCD5311098.1"/>
    </source>
</evidence>
<organism evidence="4 5">
    <name type="scientific">Kineosporia babensis</name>
    <dbReference type="NCBI Taxonomy" id="499548"/>
    <lineage>
        <taxon>Bacteria</taxon>
        <taxon>Bacillati</taxon>
        <taxon>Actinomycetota</taxon>
        <taxon>Actinomycetes</taxon>
        <taxon>Kineosporiales</taxon>
        <taxon>Kineosporiaceae</taxon>
        <taxon>Kineosporia</taxon>
    </lineage>
</organism>
<dbReference type="PANTHER" id="PTHR43167">
    <property type="entry name" value="PUTATIVE (AFU_ORTHOLOGUE AFUA_6G01830)-RELATED"/>
    <property type="match status" value="1"/>
</dbReference>
<dbReference type="InterPro" id="IPR002935">
    <property type="entry name" value="SAM_O-MeTrfase"/>
</dbReference>